<dbReference type="PANTHER" id="PTHR46033:SF8">
    <property type="entry name" value="PROTEIN MAINTENANCE OF MERISTEMS-LIKE"/>
    <property type="match status" value="1"/>
</dbReference>
<evidence type="ECO:0000313" key="3">
    <source>
        <dbReference type="Proteomes" id="UP001459277"/>
    </source>
</evidence>
<dbReference type="PANTHER" id="PTHR46033">
    <property type="entry name" value="PROTEIN MAIN-LIKE 2"/>
    <property type="match status" value="1"/>
</dbReference>
<comment type="caution">
    <text evidence="2">The sequence shown here is derived from an EMBL/GenBank/DDBJ whole genome shotgun (WGS) entry which is preliminary data.</text>
</comment>
<evidence type="ECO:0000259" key="1">
    <source>
        <dbReference type="Pfam" id="PF10536"/>
    </source>
</evidence>
<dbReference type="Proteomes" id="UP001459277">
    <property type="component" value="Unassembled WGS sequence"/>
</dbReference>
<dbReference type="InterPro" id="IPR044824">
    <property type="entry name" value="MAIN-like"/>
</dbReference>
<evidence type="ECO:0000313" key="2">
    <source>
        <dbReference type="EMBL" id="KAL0010797.1"/>
    </source>
</evidence>
<organism evidence="2 3">
    <name type="scientific">Lithocarpus litseifolius</name>
    <dbReference type="NCBI Taxonomy" id="425828"/>
    <lineage>
        <taxon>Eukaryota</taxon>
        <taxon>Viridiplantae</taxon>
        <taxon>Streptophyta</taxon>
        <taxon>Embryophyta</taxon>
        <taxon>Tracheophyta</taxon>
        <taxon>Spermatophyta</taxon>
        <taxon>Magnoliopsida</taxon>
        <taxon>eudicotyledons</taxon>
        <taxon>Gunneridae</taxon>
        <taxon>Pentapetalae</taxon>
        <taxon>rosids</taxon>
        <taxon>fabids</taxon>
        <taxon>Fagales</taxon>
        <taxon>Fagaceae</taxon>
        <taxon>Lithocarpus</taxon>
    </lineage>
</organism>
<reference evidence="2 3" key="1">
    <citation type="submission" date="2024-01" db="EMBL/GenBank/DDBJ databases">
        <title>A telomere-to-telomere, gap-free genome of sweet tea (Lithocarpus litseifolius).</title>
        <authorList>
            <person name="Zhou J."/>
        </authorList>
    </citation>
    <scope>NUCLEOTIDE SEQUENCE [LARGE SCALE GENOMIC DNA]</scope>
    <source>
        <strain evidence="2">Zhou-2022a</strain>
        <tissue evidence="2">Leaf</tissue>
    </source>
</reference>
<keyword evidence="3" id="KW-1185">Reference proteome</keyword>
<accession>A0AAW2DJT9</accession>
<dbReference type="Pfam" id="PF10536">
    <property type="entry name" value="PMD"/>
    <property type="match status" value="2"/>
</dbReference>
<dbReference type="AlphaFoldDB" id="A0AAW2DJT9"/>
<feature type="domain" description="Aminotransferase-like plant mobile" evidence="1">
    <location>
        <begin position="33"/>
        <end position="109"/>
    </location>
</feature>
<sequence length="267" mass="30295">MLGVLKCRRRSYSLPQGGQDPQITCYIIEAGLEGLFKVPKLEVDHALITALVERWHPETHTFHLPHGEMGITLQDIEVMLGVPVDGLHVVRKTKLNWSALCTQLLGYQPPDPIPHHNEIKSILAGFLNLINDVKKYSWSSAALAWLYRHQCKALEMKAMQIGGAVMLVLLWVYSRFPLICPITRPPQQQVQAGPLLIGEQSNTKATRDLFHAIQNARKHRQGKAQERAIKFIDEITLLDDEKDLSDFSNSSNGDFRKFLLTKIRRCC</sequence>
<dbReference type="InterPro" id="IPR019557">
    <property type="entry name" value="AminoTfrase-like_pln_mobile"/>
</dbReference>
<dbReference type="EMBL" id="JAZDWU010000002">
    <property type="protein sequence ID" value="KAL0010797.1"/>
    <property type="molecule type" value="Genomic_DNA"/>
</dbReference>
<name>A0AAW2DJT9_9ROSI</name>
<gene>
    <name evidence="2" type="ORF">SO802_005905</name>
</gene>
<feature type="domain" description="Aminotransferase-like plant mobile" evidence="1">
    <location>
        <begin position="116"/>
        <end position="196"/>
    </location>
</feature>
<proteinExistence type="predicted"/>
<dbReference type="GO" id="GO:0010073">
    <property type="term" value="P:meristem maintenance"/>
    <property type="evidence" value="ECO:0007669"/>
    <property type="project" value="InterPro"/>
</dbReference>
<protein>
    <recommendedName>
        <fullName evidence="1">Aminotransferase-like plant mobile domain-containing protein</fullName>
    </recommendedName>
</protein>